<dbReference type="AlphaFoldDB" id="A0A0A9BUC1"/>
<sequence>MGMRWLFGVWTVDCCTNLGLILRIDRIQNGAAVSLSM</sequence>
<accession>A0A0A9BUC1</accession>
<reference evidence="1" key="2">
    <citation type="journal article" date="2015" name="Data Brief">
        <title>Shoot transcriptome of the giant reed, Arundo donax.</title>
        <authorList>
            <person name="Barrero R.A."/>
            <person name="Guerrero F.D."/>
            <person name="Moolhuijzen P."/>
            <person name="Goolsby J.A."/>
            <person name="Tidwell J."/>
            <person name="Bellgard S.E."/>
            <person name="Bellgard M.I."/>
        </authorList>
    </citation>
    <scope>NUCLEOTIDE SEQUENCE</scope>
    <source>
        <tissue evidence="1">Shoot tissue taken approximately 20 cm above the soil surface</tissue>
    </source>
</reference>
<proteinExistence type="predicted"/>
<name>A0A0A9BUC1_ARUDO</name>
<protein>
    <submittedName>
        <fullName evidence="1">Uncharacterized protein</fullName>
    </submittedName>
</protein>
<reference evidence="1" key="1">
    <citation type="submission" date="2014-09" db="EMBL/GenBank/DDBJ databases">
        <authorList>
            <person name="Magalhaes I.L.F."/>
            <person name="Oliveira U."/>
            <person name="Santos F.R."/>
            <person name="Vidigal T.H.D.A."/>
            <person name="Brescovit A.D."/>
            <person name="Santos A.J."/>
        </authorList>
    </citation>
    <scope>NUCLEOTIDE SEQUENCE</scope>
    <source>
        <tissue evidence="1">Shoot tissue taken approximately 20 cm above the soil surface</tissue>
    </source>
</reference>
<dbReference type="EMBL" id="GBRH01230974">
    <property type="protein sequence ID" value="JAD66921.1"/>
    <property type="molecule type" value="Transcribed_RNA"/>
</dbReference>
<organism evidence="1">
    <name type="scientific">Arundo donax</name>
    <name type="common">Giant reed</name>
    <name type="synonym">Donax arundinaceus</name>
    <dbReference type="NCBI Taxonomy" id="35708"/>
    <lineage>
        <taxon>Eukaryota</taxon>
        <taxon>Viridiplantae</taxon>
        <taxon>Streptophyta</taxon>
        <taxon>Embryophyta</taxon>
        <taxon>Tracheophyta</taxon>
        <taxon>Spermatophyta</taxon>
        <taxon>Magnoliopsida</taxon>
        <taxon>Liliopsida</taxon>
        <taxon>Poales</taxon>
        <taxon>Poaceae</taxon>
        <taxon>PACMAD clade</taxon>
        <taxon>Arundinoideae</taxon>
        <taxon>Arundineae</taxon>
        <taxon>Arundo</taxon>
    </lineage>
</organism>
<evidence type="ECO:0000313" key="1">
    <source>
        <dbReference type="EMBL" id="JAD66921.1"/>
    </source>
</evidence>